<sequence length="139" mass="14742">MSQTPTEPRTTGQPPAVDRGGLWALLLSLAGLLLPPYGVVLSVLGIYQGRKARLRAKDEGTSAPWSVASMVLGAVGVLWAAMVLGTSLLIWDENAAWQQCLSQANTVSATEDCNVAFRTSIEERFGLAPGSFPYPAPRG</sequence>
<evidence type="ECO:0000313" key="2">
    <source>
        <dbReference type="EMBL" id="PRX91869.1"/>
    </source>
</evidence>
<evidence type="ECO:0000313" key="3">
    <source>
        <dbReference type="Proteomes" id="UP000237846"/>
    </source>
</evidence>
<dbReference type="RefSeq" id="WP_106253598.1">
    <property type="nucleotide sequence ID" value="NZ_PVZC01000013.1"/>
</dbReference>
<proteinExistence type="predicted"/>
<evidence type="ECO:0008006" key="4">
    <source>
        <dbReference type="Google" id="ProtNLM"/>
    </source>
</evidence>
<keyword evidence="1" id="KW-1133">Transmembrane helix</keyword>
<reference evidence="2 3" key="1">
    <citation type="submission" date="2018-03" db="EMBL/GenBank/DDBJ databases">
        <title>Genomic Encyclopedia of Archaeal and Bacterial Type Strains, Phase II (KMG-II): from individual species to whole genera.</title>
        <authorList>
            <person name="Goeker M."/>
        </authorList>
    </citation>
    <scope>NUCLEOTIDE SEQUENCE [LARGE SCALE GENOMIC DNA]</scope>
    <source>
        <strain evidence="2 3">DSM 45601</strain>
    </source>
</reference>
<keyword evidence="1" id="KW-0812">Transmembrane</keyword>
<feature type="transmembrane region" description="Helical" evidence="1">
    <location>
        <begin position="20"/>
        <end position="47"/>
    </location>
</feature>
<comment type="caution">
    <text evidence="2">The sequence shown here is derived from an EMBL/GenBank/DDBJ whole genome shotgun (WGS) entry which is preliminary data.</text>
</comment>
<keyword evidence="3" id="KW-1185">Reference proteome</keyword>
<organism evidence="2 3">
    <name type="scientific">Allonocardiopsis opalescens</name>
    <dbReference type="NCBI Taxonomy" id="1144618"/>
    <lineage>
        <taxon>Bacteria</taxon>
        <taxon>Bacillati</taxon>
        <taxon>Actinomycetota</taxon>
        <taxon>Actinomycetes</taxon>
        <taxon>Streptosporangiales</taxon>
        <taxon>Allonocardiopsis</taxon>
    </lineage>
</organism>
<keyword evidence="1" id="KW-0472">Membrane</keyword>
<protein>
    <recommendedName>
        <fullName evidence="4">DUF4190 domain-containing protein</fullName>
    </recommendedName>
</protein>
<evidence type="ECO:0000256" key="1">
    <source>
        <dbReference type="SAM" id="Phobius"/>
    </source>
</evidence>
<dbReference type="Proteomes" id="UP000237846">
    <property type="component" value="Unassembled WGS sequence"/>
</dbReference>
<name>A0A2T0PSK3_9ACTN</name>
<feature type="transmembrane region" description="Helical" evidence="1">
    <location>
        <begin position="67"/>
        <end position="91"/>
    </location>
</feature>
<dbReference type="OrthoDB" id="3429617at2"/>
<accession>A0A2T0PSK3</accession>
<gene>
    <name evidence="2" type="ORF">CLV72_11354</name>
</gene>
<dbReference type="AlphaFoldDB" id="A0A2T0PSK3"/>
<dbReference type="EMBL" id="PVZC01000013">
    <property type="protein sequence ID" value="PRX91869.1"/>
    <property type="molecule type" value="Genomic_DNA"/>
</dbReference>